<name>A0A2M7CHP6_9BACT</name>
<dbReference type="GO" id="GO:0005840">
    <property type="term" value="C:ribosome"/>
    <property type="evidence" value="ECO:0007669"/>
    <property type="project" value="UniProtKB-KW"/>
</dbReference>
<dbReference type="PANTHER" id="PTHR43168">
    <property type="entry name" value="50S RIBOSOMAL PROTEIN L33, CHLOROPLASTIC"/>
    <property type="match status" value="1"/>
</dbReference>
<dbReference type="NCBIfam" id="NF001764">
    <property type="entry name" value="PRK00504.1"/>
    <property type="match status" value="1"/>
</dbReference>
<dbReference type="InterPro" id="IPR038584">
    <property type="entry name" value="Ribosomal_bL33_sf"/>
</dbReference>
<comment type="caution">
    <text evidence="6">The sequence shown here is derived from an EMBL/GenBank/DDBJ whole genome shotgun (WGS) entry which is preliminary data.</text>
</comment>
<evidence type="ECO:0000256" key="2">
    <source>
        <dbReference type="ARBA" id="ARBA00022980"/>
    </source>
</evidence>
<dbReference type="GO" id="GO:0005737">
    <property type="term" value="C:cytoplasm"/>
    <property type="evidence" value="ECO:0007669"/>
    <property type="project" value="UniProtKB-ARBA"/>
</dbReference>
<keyword evidence="2 5" id="KW-0689">Ribosomal protein</keyword>
<accession>A0A2M7CHP6</accession>
<evidence type="ECO:0000256" key="4">
    <source>
        <dbReference type="ARBA" id="ARBA00035176"/>
    </source>
</evidence>
<dbReference type="SUPFAM" id="SSF57829">
    <property type="entry name" value="Zn-binding ribosomal proteins"/>
    <property type="match status" value="1"/>
</dbReference>
<evidence type="ECO:0000256" key="1">
    <source>
        <dbReference type="ARBA" id="ARBA00007596"/>
    </source>
</evidence>
<dbReference type="Gene3D" id="2.20.28.120">
    <property type="entry name" value="Ribosomal protein L33"/>
    <property type="match status" value="1"/>
</dbReference>
<proteinExistence type="inferred from homology"/>
<evidence type="ECO:0000256" key="5">
    <source>
        <dbReference type="HAMAP-Rule" id="MF_00294"/>
    </source>
</evidence>
<sequence length="60" mass="7111">MAKKGNRPNFHLRCTVCKEINYISNRSVVNTPEKIEINKFCKRCRKHTLHKELKISKAKK</sequence>
<dbReference type="Pfam" id="PF00471">
    <property type="entry name" value="Ribosomal_L33"/>
    <property type="match status" value="1"/>
</dbReference>
<comment type="similarity">
    <text evidence="1 5">Belongs to the bacterial ribosomal protein bL33 family.</text>
</comment>
<dbReference type="GO" id="GO:1990904">
    <property type="term" value="C:ribonucleoprotein complex"/>
    <property type="evidence" value="ECO:0007669"/>
    <property type="project" value="UniProtKB-KW"/>
</dbReference>
<dbReference type="PANTHER" id="PTHR43168:SF6">
    <property type="entry name" value="LARGE RIBOSOMAL SUBUNIT PROTEIN BL33A"/>
    <property type="match status" value="1"/>
</dbReference>
<dbReference type="InterPro" id="IPR011332">
    <property type="entry name" value="Ribosomal_zn-bd"/>
</dbReference>
<evidence type="ECO:0000313" key="7">
    <source>
        <dbReference type="Proteomes" id="UP000229966"/>
    </source>
</evidence>
<gene>
    <name evidence="5 6" type="primary">rpmG</name>
    <name evidence="6" type="ORF">COS38_03280</name>
</gene>
<dbReference type="NCBIfam" id="TIGR01023">
    <property type="entry name" value="rpmG_bact"/>
    <property type="match status" value="1"/>
</dbReference>
<dbReference type="InterPro" id="IPR018264">
    <property type="entry name" value="Ribosomal_bL33_CS"/>
</dbReference>
<dbReference type="AlphaFoldDB" id="A0A2M7CHP6"/>
<dbReference type="PROSITE" id="PS00582">
    <property type="entry name" value="RIBOSOMAL_L33"/>
    <property type="match status" value="1"/>
</dbReference>
<organism evidence="6 7">
    <name type="scientific">Candidatus Berkelbacteria bacterium CG03_land_8_20_14_0_80_40_36</name>
    <dbReference type="NCBI Taxonomy" id="1974509"/>
    <lineage>
        <taxon>Bacteria</taxon>
        <taxon>Candidatus Berkelbacteria</taxon>
    </lineage>
</organism>
<dbReference type="NCBIfam" id="NF001860">
    <property type="entry name" value="PRK00595.1"/>
    <property type="match status" value="1"/>
</dbReference>
<evidence type="ECO:0000256" key="3">
    <source>
        <dbReference type="ARBA" id="ARBA00023274"/>
    </source>
</evidence>
<dbReference type="Proteomes" id="UP000229966">
    <property type="component" value="Unassembled WGS sequence"/>
</dbReference>
<dbReference type="InterPro" id="IPR001705">
    <property type="entry name" value="Ribosomal_bL33"/>
</dbReference>
<evidence type="ECO:0000313" key="6">
    <source>
        <dbReference type="EMBL" id="PIV25128.1"/>
    </source>
</evidence>
<dbReference type="GO" id="GO:0006412">
    <property type="term" value="P:translation"/>
    <property type="evidence" value="ECO:0007669"/>
    <property type="project" value="UniProtKB-UniRule"/>
</dbReference>
<keyword evidence="3 5" id="KW-0687">Ribonucleoprotein</keyword>
<dbReference type="GO" id="GO:0003735">
    <property type="term" value="F:structural constituent of ribosome"/>
    <property type="evidence" value="ECO:0007669"/>
    <property type="project" value="InterPro"/>
</dbReference>
<dbReference type="HAMAP" id="MF_00294">
    <property type="entry name" value="Ribosomal_bL33"/>
    <property type="match status" value="1"/>
</dbReference>
<protein>
    <recommendedName>
        <fullName evidence="4 5">Large ribosomal subunit protein bL33</fullName>
    </recommendedName>
</protein>
<reference evidence="7" key="1">
    <citation type="submission" date="2017-09" db="EMBL/GenBank/DDBJ databases">
        <title>Depth-based differentiation of microbial function through sediment-hosted aquifers and enrichment of novel symbionts in the deep terrestrial subsurface.</title>
        <authorList>
            <person name="Probst A.J."/>
            <person name="Ladd B."/>
            <person name="Jarett J.K."/>
            <person name="Geller-Mcgrath D.E."/>
            <person name="Sieber C.M.K."/>
            <person name="Emerson J.B."/>
            <person name="Anantharaman K."/>
            <person name="Thomas B.C."/>
            <person name="Malmstrom R."/>
            <person name="Stieglmeier M."/>
            <person name="Klingl A."/>
            <person name="Woyke T."/>
            <person name="Ryan C.M."/>
            <person name="Banfield J.F."/>
        </authorList>
    </citation>
    <scope>NUCLEOTIDE SEQUENCE [LARGE SCALE GENOMIC DNA]</scope>
</reference>
<dbReference type="EMBL" id="PEUM01000096">
    <property type="protein sequence ID" value="PIV25128.1"/>
    <property type="molecule type" value="Genomic_DNA"/>
</dbReference>